<dbReference type="AlphaFoldDB" id="A0A285QEZ5"/>
<dbReference type="Pfam" id="PF00015">
    <property type="entry name" value="MCPsignal"/>
    <property type="match status" value="1"/>
</dbReference>
<feature type="domain" description="Methyl-accepting transducer" evidence="3">
    <location>
        <begin position="22"/>
        <end position="261"/>
    </location>
</feature>
<accession>A0A285QEZ5</accession>
<dbReference type="OrthoDB" id="5292010at2"/>
<evidence type="ECO:0000313" key="5">
    <source>
        <dbReference type="Proteomes" id="UP000219494"/>
    </source>
</evidence>
<dbReference type="PANTHER" id="PTHR32089:SF112">
    <property type="entry name" value="LYSOZYME-LIKE PROTEIN-RELATED"/>
    <property type="match status" value="1"/>
</dbReference>
<dbReference type="PROSITE" id="PS50111">
    <property type="entry name" value="CHEMOTAXIS_TRANSDUC_2"/>
    <property type="match status" value="1"/>
</dbReference>
<dbReference type="EMBL" id="OBMI01000001">
    <property type="protein sequence ID" value="SOB78697.1"/>
    <property type="molecule type" value="Genomic_DNA"/>
</dbReference>
<dbReference type="InterPro" id="IPR004089">
    <property type="entry name" value="MCPsignal_dom"/>
</dbReference>
<keyword evidence="5" id="KW-1185">Reference proteome</keyword>
<proteinExistence type="predicted"/>
<dbReference type="PANTHER" id="PTHR32089">
    <property type="entry name" value="METHYL-ACCEPTING CHEMOTAXIS PROTEIN MCPB"/>
    <property type="match status" value="1"/>
</dbReference>
<gene>
    <name evidence="4" type="ORF">SAMN06297144_0168</name>
</gene>
<dbReference type="GO" id="GO:0007165">
    <property type="term" value="P:signal transduction"/>
    <property type="evidence" value="ECO:0007669"/>
    <property type="project" value="UniProtKB-KW"/>
</dbReference>
<dbReference type="Proteomes" id="UP000219494">
    <property type="component" value="Unassembled WGS sequence"/>
</dbReference>
<evidence type="ECO:0000256" key="2">
    <source>
        <dbReference type="PROSITE-ProRule" id="PRU00284"/>
    </source>
</evidence>
<keyword evidence="1 2" id="KW-0807">Transducer</keyword>
<organism evidence="4 5">
    <name type="scientific">Sphingomonas guangdongensis</name>
    <dbReference type="NCBI Taxonomy" id="1141890"/>
    <lineage>
        <taxon>Bacteria</taxon>
        <taxon>Pseudomonadati</taxon>
        <taxon>Pseudomonadota</taxon>
        <taxon>Alphaproteobacteria</taxon>
        <taxon>Sphingomonadales</taxon>
        <taxon>Sphingomonadaceae</taxon>
        <taxon>Sphingomonas</taxon>
    </lineage>
</organism>
<evidence type="ECO:0000259" key="3">
    <source>
        <dbReference type="PROSITE" id="PS50111"/>
    </source>
</evidence>
<protein>
    <submittedName>
        <fullName evidence="4">Methyl-accepting chemotaxis protein</fullName>
    </submittedName>
</protein>
<dbReference type="SMART" id="SM00283">
    <property type="entry name" value="MA"/>
    <property type="match status" value="1"/>
</dbReference>
<dbReference type="GO" id="GO:0016020">
    <property type="term" value="C:membrane"/>
    <property type="evidence" value="ECO:0007669"/>
    <property type="project" value="InterPro"/>
</dbReference>
<sequence length="469" mass="51171">MTVHVPITRELNNDAIRAAARHCGQLAVGCSDAAGYAAGVSERIGHQLAALTELEGVTAALDADQRAVAQATGEARRLSDQARDTLARELTQIAGSIGDFAALTDLITRLGTRMTDFAAAMEQVQRVSSAIDDIARKTNLLALNATIEAQRAGDAGRTFTVVAAEVKKLAQETRQATDEINRTMASFAHEAGTVMREIDEGVGKSVLAQKGVEQISHTVAEVGDIVTRVDRITDGIERSTEVTSESVVRVRETLRLFGAQAREGGRQSISAHERLRKLEALSNDMLDRLAHSGATIDDTRFVNAAVAGMQEVQAIVEEGLAAGAVGEADVFDTDYKDMPRTDPVQQTTRFNDFADARIRPLLDQLARSDERQILGCAITDVNGYLPTHLSWKSLPQRPGEPAWNAENCRNRRNFMDEATARAVAFDGDFMLVTYRQDLGQGRYRAVKSVFVPLWFAGRRWGNFEIAFID</sequence>
<evidence type="ECO:0000313" key="4">
    <source>
        <dbReference type="EMBL" id="SOB78697.1"/>
    </source>
</evidence>
<dbReference type="SUPFAM" id="SSF58104">
    <property type="entry name" value="Methyl-accepting chemotaxis protein (MCP) signaling domain"/>
    <property type="match status" value="1"/>
</dbReference>
<reference evidence="4 5" key="1">
    <citation type="submission" date="2017-07" db="EMBL/GenBank/DDBJ databases">
        <authorList>
            <person name="Sun Z.S."/>
            <person name="Albrecht U."/>
            <person name="Echele G."/>
            <person name="Lee C.C."/>
        </authorList>
    </citation>
    <scope>NUCLEOTIDE SEQUENCE [LARGE SCALE GENOMIC DNA]</scope>
    <source>
        <strain evidence="4 5">CGMCC 1.12672</strain>
    </source>
</reference>
<name>A0A285QEZ5_9SPHN</name>
<dbReference type="RefSeq" id="WP_097062150.1">
    <property type="nucleotide sequence ID" value="NZ_OBMI01000001.1"/>
</dbReference>
<evidence type="ECO:0000256" key="1">
    <source>
        <dbReference type="ARBA" id="ARBA00023224"/>
    </source>
</evidence>
<dbReference type="Gene3D" id="1.10.287.950">
    <property type="entry name" value="Methyl-accepting chemotaxis protein"/>
    <property type="match status" value="1"/>
</dbReference>